<reference evidence="5" key="1">
    <citation type="journal article" date="2020" name="mSystems">
        <title>Genome- and Community-Level Interaction Insights into Carbon Utilization and Element Cycling Functions of Hydrothermarchaeota in Hydrothermal Sediment.</title>
        <authorList>
            <person name="Zhou Z."/>
            <person name="Liu Y."/>
            <person name="Xu W."/>
            <person name="Pan J."/>
            <person name="Luo Z.H."/>
            <person name="Li M."/>
        </authorList>
    </citation>
    <scope>NUCLEOTIDE SEQUENCE [LARGE SCALE GENOMIC DNA]</scope>
    <source>
        <strain evidence="5">HyVt-76</strain>
    </source>
</reference>
<dbReference type="SMART" id="SM00418">
    <property type="entry name" value="HTH_ARSR"/>
    <property type="match status" value="1"/>
</dbReference>
<dbReference type="PRINTS" id="PR00778">
    <property type="entry name" value="HTHARSR"/>
</dbReference>
<dbReference type="GO" id="GO:0003677">
    <property type="term" value="F:DNA binding"/>
    <property type="evidence" value="ECO:0007669"/>
    <property type="project" value="UniProtKB-KW"/>
</dbReference>
<dbReference type="Pfam" id="PF01022">
    <property type="entry name" value="HTH_5"/>
    <property type="match status" value="1"/>
</dbReference>
<dbReference type="InterPro" id="IPR036388">
    <property type="entry name" value="WH-like_DNA-bd_sf"/>
</dbReference>
<evidence type="ECO:0000313" key="5">
    <source>
        <dbReference type="EMBL" id="HHE54785.1"/>
    </source>
</evidence>
<proteinExistence type="predicted"/>
<dbReference type="GO" id="GO:0003700">
    <property type="term" value="F:DNA-binding transcription factor activity"/>
    <property type="evidence" value="ECO:0007669"/>
    <property type="project" value="InterPro"/>
</dbReference>
<organism evidence="5">
    <name type="scientific">Caldithrix abyssi</name>
    <dbReference type="NCBI Taxonomy" id="187145"/>
    <lineage>
        <taxon>Bacteria</taxon>
        <taxon>Pseudomonadati</taxon>
        <taxon>Calditrichota</taxon>
        <taxon>Calditrichia</taxon>
        <taxon>Calditrichales</taxon>
        <taxon>Calditrichaceae</taxon>
        <taxon>Caldithrix</taxon>
    </lineage>
</organism>
<evidence type="ECO:0000259" key="4">
    <source>
        <dbReference type="PROSITE" id="PS50987"/>
    </source>
</evidence>
<gene>
    <name evidence="5" type="ORF">ENL21_03315</name>
</gene>
<dbReference type="Proteomes" id="UP000886111">
    <property type="component" value="Unassembled WGS sequence"/>
</dbReference>
<comment type="caution">
    <text evidence="5">The sequence shown here is derived from an EMBL/GenBank/DDBJ whole genome shotgun (WGS) entry which is preliminary data.</text>
</comment>
<dbReference type="NCBIfam" id="NF033788">
    <property type="entry name" value="HTH_metalloreg"/>
    <property type="match status" value="1"/>
</dbReference>
<keyword evidence="3" id="KW-0804">Transcription</keyword>
<dbReference type="AlphaFoldDB" id="A0A7V5H3D0"/>
<keyword evidence="1" id="KW-0805">Transcription regulation</keyword>
<evidence type="ECO:0000256" key="2">
    <source>
        <dbReference type="ARBA" id="ARBA00023125"/>
    </source>
</evidence>
<dbReference type="Gene3D" id="1.10.10.10">
    <property type="entry name" value="Winged helix-like DNA-binding domain superfamily/Winged helix DNA-binding domain"/>
    <property type="match status" value="1"/>
</dbReference>
<dbReference type="InterPro" id="IPR051081">
    <property type="entry name" value="HTH_MetalResp_TranReg"/>
</dbReference>
<dbReference type="EMBL" id="DRTD01000237">
    <property type="protein sequence ID" value="HHE54785.1"/>
    <property type="molecule type" value="Genomic_DNA"/>
</dbReference>
<dbReference type="SUPFAM" id="SSF46785">
    <property type="entry name" value="Winged helix' DNA-binding domain"/>
    <property type="match status" value="1"/>
</dbReference>
<dbReference type="InterPro" id="IPR001845">
    <property type="entry name" value="HTH_ArsR_DNA-bd_dom"/>
</dbReference>
<dbReference type="PROSITE" id="PS50987">
    <property type="entry name" value="HTH_ARSR_2"/>
    <property type="match status" value="1"/>
</dbReference>
<dbReference type="PANTHER" id="PTHR33154">
    <property type="entry name" value="TRANSCRIPTIONAL REGULATOR, ARSR FAMILY"/>
    <property type="match status" value="1"/>
</dbReference>
<name>A0A7V5H3D0_CALAY</name>
<evidence type="ECO:0000256" key="3">
    <source>
        <dbReference type="ARBA" id="ARBA00023163"/>
    </source>
</evidence>
<protein>
    <submittedName>
        <fullName evidence="5">ArsR family transcriptional regulator</fullName>
    </submittedName>
</protein>
<feature type="domain" description="HTH arsR-type" evidence="4">
    <location>
        <begin position="1"/>
        <end position="91"/>
    </location>
</feature>
<sequence length="114" mass="13008">MQDLLSKTFKAVSDPHRLLILGILKHRPMFVCQLAKSINLAYSTTSQHLRILSEAGLIISQNNGKWVKYCIARQSVNPYSEKIFSLVDDCLNSDAEFKKQIEDIVQKQIDPTCR</sequence>
<accession>A0A7V5H3D0</accession>
<dbReference type="CDD" id="cd00090">
    <property type="entry name" value="HTH_ARSR"/>
    <property type="match status" value="1"/>
</dbReference>
<dbReference type="InterPro" id="IPR036390">
    <property type="entry name" value="WH_DNA-bd_sf"/>
</dbReference>
<evidence type="ECO:0000256" key="1">
    <source>
        <dbReference type="ARBA" id="ARBA00023015"/>
    </source>
</evidence>
<keyword evidence="2" id="KW-0238">DNA-binding</keyword>
<dbReference type="InterPro" id="IPR011991">
    <property type="entry name" value="ArsR-like_HTH"/>
</dbReference>
<dbReference type="PANTHER" id="PTHR33154:SF33">
    <property type="entry name" value="TRANSCRIPTIONAL REPRESSOR SDPR"/>
    <property type="match status" value="1"/>
</dbReference>